<protein>
    <recommendedName>
        <fullName evidence="5">Lipase B</fullName>
    </recommendedName>
</protein>
<comment type="caution">
    <text evidence="3">The sequence shown here is derived from an EMBL/GenBank/DDBJ whole genome shotgun (WGS) entry which is preliminary data.</text>
</comment>
<feature type="region of interest" description="Disordered" evidence="1">
    <location>
        <begin position="131"/>
        <end position="167"/>
    </location>
</feature>
<name>A0ABR2JHK8_9PEZI</name>
<feature type="chain" id="PRO_5045948638" description="Lipase B" evidence="2">
    <location>
        <begin position="22"/>
        <end position="486"/>
    </location>
</feature>
<dbReference type="PANTHER" id="PTHR37574:SF1">
    <property type="entry name" value="LIPASE B"/>
    <property type="match status" value="1"/>
</dbReference>
<dbReference type="SUPFAM" id="SSF53474">
    <property type="entry name" value="alpha/beta-Hydrolases"/>
    <property type="match status" value="1"/>
</dbReference>
<feature type="signal peptide" evidence="2">
    <location>
        <begin position="1"/>
        <end position="21"/>
    </location>
</feature>
<dbReference type="InterPro" id="IPR053228">
    <property type="entry name" value="Stereospecific_Lipase"/>
</dbReference>
<dbReference type="Gene3D" id="3.40.50.1820">
    <property type="entry name" value="alpha/beta hydrolase"/>
    <property type="match status" value="1"/>
</dbReference>
<dbReference type="Proteomes" id="UP001390339">
    <property type="component" value="Unassembled WGS sequence"/>
</dbReference>
<evidence type="ECO:0008006" key="5">
    <source>
        <dbReference type="Google" id="ProtNLM"/>
    </source>
</evidence>
<accession>A0ABR2JHK8</accession>
<gene>
    <name evidence="3" type="ORF">PGQ11_002237</name>
</gene>
<evidence type="ECO:0000256" key="2">
    <source>
        <dbReference type="SAM" id="SignalP"/>
    </source>
</evidence>
<dbReference type="EMBL" id="JAPCWZ010000002">
    <property type="protein sequence ID" value="KAK8877291.1"/>
    <property type="molecule type" value="Genomic_DNA"/>
</dbReference>
<dbReference type="PANTHER" id="PTHR37574">
    <property type="entry name" value="LIPASE B"/>
    <property type="match status" value="1"/>
</dbReference>
<sequence>MRCSVAIGILAAAATVQAGLAVKPKQQQQHDDLFDHHAAAKRDPGLLGAATGLLGLDSALKLIDDVTDPVLKLDILSRIQPAKTPPTSPEQVQSIVRDAFGLLPPNLNKAAAKLIGAGLGATNVASVVTGTLETGENNPNNVHNPDPPRTNTTSSNNGIYPSADPRDAPYSLPEAQLRAAIYIPESFTYGAKPPVIFVPGTGSYGGSAFAPNLRKLLTNVSYADPVWLNVPHAMLGDAQQNAEYVAYAIHYVSALAGSRRDVSLITWSQGGLSSQWALTFWPSTRAKVANLLAVAADFRGTTVADLLCASVAGVPGLLCDPATKQQAYDSRFVQALRRHGGGSAWVPTTSLYSGFLDEMVQPQQGESASAHLGDERAVGVANVEVQKVCGVGTAGAGFYEHAGILMHALTHALVVDALTHTGPGEASRIDLQAVCSHIAAPGLDLADVVATEVLMVTGAALFLLGYPEKVTEEPALFPYAVAAPPS</sequence>
<proteinExistence type="predicted"/>
<evidence type="ECO:0000313" key="4">
    <source>
        <dbReference type="Proteomes" id="UP001390339"/>
    </source>
</evidence>
<keyword evidence="4" id="KW-1185">Reference proteome</keyword>
<evidence type="ECO:0000256" key="1">
    <source>
        <dbReference type="SAM" id="MobiDB-lite"/>
    </source>
</evidence>
<evidence type="ECO:0000313" key="3">
    <source>
        <dbReference type="EMBL" id="KAK8877291.1"/>
    </source>
</evidence>
<feature type="compositionally biased region" description="Polar residues" evidence="1">
    <location>
        <begin position="149"/>
        <end position="159"/>
    </location>
</feature>
<reference evidence="3 4" key="1">
    <citation type="journal article" date="2024" name="IMA Fungus">
        <title>Apiospora arundinis, a panoply of carbohydrate-active enzymes and secondary metabolites.</title>
        <authorList>
            <person name="Sorensen T."/>
            <person name="Petersen C."/>
            <person name="Muurmann A.T."/>
            <person name="Christiansen J.V."/>
            <person name="Brundto M.L."/>
            <person name="Overgaard C.K."/>
            <person name="Boysen A.T."/>
            <person name="Wollenberg R.D."/>
            <person name="Larsen T.O."/>
            <person name="Sorensen J.L."/>
            <person name="Nielsen K.L."/>
            <person name="Sondergaard T.E."/>
        </authorList>
    </citation>
    <scope>NUCLEOTIDE SEQUENCE [LARGE SCALE GENOMIC DNA]</scope>
    <source>
        <strain evidence="3 4">AAU 773</strain>
    </source>
</reference>
<keyword evidence="2" id="KW-0732">Signal</keyword>
<organism evidence="3 4">
    <name type="scientific">Apiospora arundinis</name>
    <dbReference type="NCBI Taxonomy" id="335852"/>
    <lineage>
        <taxon>Eukaryota</taxon>
        <taxon>Fungi</taxon>
        <taxon>Dikarya</taxon>
        <taxon>Ascomycota</taxon>
        <taxon>Pezizomycotina</taxon>
        <taxon>Sordariomycetes</taxon>
        <taxon>Xylariomycetidae</taxon>
        <taxon>Amphisphaeriales</taxon>
        <taxon>Apiosporaceae</taxon>
        <taxon>Apiospora</taxon>
    </lineage>
</organism>
<dbReference type="InterPro" id="IPR029058">
    <property type="entry name" value="AB_hydrolase_fold"/>
</dbReference>